<dbReference type="Proteomes" id="UP000058114">
    <property type="component" value="Chromosome"/>
</dbReference>
<gene>
    <name evidence="1" type="ORF">WL1483_65</name>
</gene>
<accession>A0A0S2SCR8</accession>
<dbReference type="AlphaFoldDB" id="A0A0S2SCR8"/>
<dbReference type="EMBL" id="CP013067">
    <property type="protein sequence ID" value="ALP39484.1"/>
    <property type="molecule type" value="Genomic_DNA"/>
</dbReference>
<name>A0A0S2SCR8_9GAMM</name>
<evidence type="ECO:0000313" key="1">
    <source>
        <dbReference type="EMBL" id="ALP39484.1"/>
    </source>
</evidence>
<dbReference type="KEGG" id="asr:WL1483_65"/>
<reference evidence="2" key="1">
    <citation type="submission" date="2015-10" db="EMBL/GenBank/DDBJ databases">
        <title>Complete Genome Sequence of Aeromonas schubertii strain WL1483.</title>
        <authorList>
            <person name="Liu L."/>
        </authorList>
    </citation>
    <scope>NUCLEOTIDE SEQUENCE [LARGE SCALE GENOMIC DNA]</scope>
    <source>
        <strain evidence="2">WL1483</strain>
    </source>
</reference>
<dbReference type="PATRIC" id="fig|652.5.peg.1678"/>
<evidence type="ECO:0000313" key="2">
    <source>
        <dbReference type="Proteomes" id="UP000058114"/>
    </source>
</evidence>
<sequence>MPFGGQSFETGVTYEQQEEMQNIELIDINDAFFKLG</sequence>
<organism evidence="1 2">
    <name type="scientific">Aeromonas schubertii</name>
    <dbReference type="NCBI Taxonomy" id="652"/>
    <lineage>
        <taxon>Bacteria</taxon>
        <taxon>Pseudomonadati</taxon>
        <taxon>Pseudomonadota</taxon>
        <taxon>Gammaproteobacteria</taxon>
        <taxon>Aeromonadales</taxon>
        <taxon>Aeromonadaceae</taxon>
        <taxon>Aeromonas</taxon>
    </lineage>
</organism>
<proteinExistence type="predicted"/>
<protein>
    <submittedName>
        <fullName evidence="1">Uncharacterized protein</fullName>
    </submittedName>
</protein>
<reference evidence="1 2" key="2">
    <citation type="journal article" date="2016" name="Genome Announc.">
        <title>Complete Genome Sequence of the Highly Virulent Aeromonas schubertii Strain WL1483, Isolated from Diseased Snakehead Fish (Channa argus) in China.</title>
        <authorList>
            <person name="Liu L."/>
            <person name="Li N."/>
            <person name="Zhang D."/>
            <person name="Fu X."/>
            <person name="Shi C."/>
            <person name="Lin Q."/>
            <person name="Hao G."/>
        </authorList>
    </citation>
    <scope>NUCLEOTIDE SEQUENCE [LARGE SCALE GENOMIC DNA]</scope>
    <source>
        <strain evidence="1 2">WL1483</strain>
    </source>
</reference>